<dbReference type="Proteomes" id="UP000249185">
    <property type="component" value="Unassembled WGS sequence"/>
</dbReference>
<feature type="transmembrane region" description="Helical" evidence="1">
    <location>
        <begin position="120"/>
        <end position="146"/>
    </location>
</feature>
<name>A0A2W5NC69_RHOSU</name>
<accession>A0A2W5NC69</accession>
<proteinExistence type="predicted"/>
<dbReference type="AlphaFoldDB" id="A0A2W5NC69"/>
<keyword evidence="1" id="KW-1133">Transmembrane helix</keyword>
<gene>
    <name evidence="2" type="ORF">DI556_10220</name>
</gene>
<evidence type="ECO:0000313" key="2">
    <source>
        <dbReference type="EMBL" id="PZQ49829.1"/>
    </source>
</evidence>
<evidence type="ECO:0000313" key="3">
    <source>
        <dbReference type="Proteomes" id="UP000249185"/>
    </source>
</evidence>
<comment type="caution">
    <text evidence="2">The sequence shown here is derived from an EMBL/GenBank/DDBJ whole genome shotgun (WGS) entry which is preliminary data.</text>
</comment>
<feature type="transmembrane region" description="Helical" evidence="1">
    <location>
        <begin position="181"/>
        <end position="206"/>
    </location>
</feature>
<keyword evidence="1" id="KW-0472">Membrane</keyword>
<feature type="transmembrane region" description="Helical" evidence="1">
    <location>
        <begin position="74"/>
        <end position="99"/>
    </location>
</feature>
<protein>
    <recommendedName>
        <fullName evidence="4">Glycerophosphoryl diester phosphodiesterase membrane domain-containing protein</fullName>
    </recommendedName>
</protein>
<reference evidence="2 3" key="1">
    <citation type="submission" date="2017-08" db="EMBL/GenBank/DDBJ databases">
        <title>Infants hospitalized years apart are colonized by the same room-sourced microbial strains.</title>
        <authorList>
            <person name="Brooks B."/>
            <person name="Olm M.R."/>
            <person name="Firek B.A."/>
            <person name="Baker R."/>
            <person name="Thomas B.C."/>
            <person name="Morowitz M.J."/>
            <person name="Banfield J.F."/>
        </authorList>
    </citation>
    <scope>NUCLEOTIDE SEQUENCE [LARGE SCALE GENOMIC DNA]</scope>
    <source>
        <strain evidence="2">S2_005_002_R2_34</strain>
    </source>
</reference>
<feature type="transmembrane region" description="Helical" evidence="1">
    <location>
        <begin position="212"/>
        <end position="239"/>
    </location>
</feature>
<keyword evidence="1" id="KW-0812">Transmembrane</keyword>
<evidence type="ECO:0008006" key="4">
    <source>
        <dbReference type="Google" id="ProtNLM"/>
    </source>
</evidence>
<dbReference type="EMBL" id="QFPW01000006">
    <property type="protein sequence ID" value="PZQ49829.1"/>
    <property type="molecule type" value="Genomic_DNA"/>
</dbReference>
<sequence>MNDLSSSTPFGVGRVIQQTFALFFARFSTLFPMAFVPALALTLLSLASPGFAPPPVPVESGADVAAALPEMPSFGAFVTGVLGTVLSFFVVGFLCLVALDAVIGRSHTVGQYARQAARHILPIGVLGFLVAILTGIGALLLVVPGLYVAARFLPWVEAVVFEDAGWRGLGRAQELTEGYRWPLVGAVLAMMAVIVALAMFASAALFATQGSFLLALLVESLISAVFYMLFAIFTALVYARLREIKEGKTVAEIAASIG</sequence>
<feature type="transmembrane region" description="Helical" evidence="1">
    <location>
        <begin position="20"/>
        <end position="47"/>
    </location>
</feature>
<organism evidence="2 3">
    <name type="scientific">Rhodovulum sulfidophilum</name>
    <name type="common">Rhodobacter sulfidophilus</name>
    <dbReference type="NCBI Taxonomy" id="35806"/>
    <lineage>
        <taxon>Bacteria</taxon>
        <taxon>Pseudomonadati</taxon>
        <taxon>Pseudomonadota</taxon>
        <taxon>Alphaproteobacteria</taxon>
        <taxon>Rhodobacterales</taxon>
        <taxon>Paracoccaceae</taxon>
        <taxon>Rhodovulum</taxon>
    </lineage>
</organism>
<evidence type="ECO:0000256" key="1">
    <source>
        <dbReference type="SAM" id="Phobius"/>
    </source>
</evidence>